<protein>
    <submittedName>
        <fullName evidence="2">2-keto-myo-inositol dehydratase</fullName>
    </submittedName>
</protein>
<gene>
    <name evidence="2" type="ORF">SAMN06296416_103221</name>
</gene>
<evidence type="ECO:0000313" key="3">
    <source>
        <dbReference type="Proteomes" id="UP000219374"/>
    </source>
</evidence>
<organism evidence="2 3">
    <name type="scientific">Pseudoxanthomonas wuyuanensis</name>
    <dbReference type="NCBI Taxonomy" id="1073196"/>
    <lineage>
        <taxon>Bacteria</taxon>
        <taxon>Pseudomonadati</taxon>
        <taxon>Pseudomonadota</taxon>
        <taxon>Gammaproteobacteria</taxon>
        <taxon>Lysobacterales</taxon>
        <taxon>Lysobacteraceae</taxon>
        <taxon>Pseudoxanthomonas</taxon>
    </lineage>
</organism>
<name>A0A286D6L7_9GAMM</name>
<dbReference type="InterPro" id="IPR013022">
    <property type="entry name" value="Xyl_isomerase-like_TIM-brl"/>
</dbReference>
<dbReference type="RefSeq" id="WP_097121530.1">
    <property type="nucleotide sequence ID" value="NZ_OCND01000003.1"/>
</dbReference>
<dbReference type="SUPFAM" id="SSF51658">
    <property type="entry name" value="Xylose isomerase-like"/>
    <property type="match status" value="1"/>
</dbReference>
<proteinExistence type="predicted"/>
<dbReference type="Pfam" id="PF01261">
    <property type="entry name" value="AP_endonuc_2"/>
    <property type="match status" value="1"/>
</dbReference>
<dbReference type="Proteomes" id="UP000219374">
    <property type="component" value="Unassembled WGS sequence"/>
</dbReference>
<keyword evidence="3" id="KW-1185">Reference proteome</keyword>
<sequence>MTTIRFGVSPIAWANDDMPELGGDTPLDSILRDIQVLGFEGVELGGKFPRDAATLKPLLEGYGLDLIGGWYSGSLLSQDADAEIAALQPHLALLKAMGSQVFVFAETSNAVHGDRAVALTATPRLSASDWVLFGARMTAVADYIQSQGLKFAYHHHLGTVVERAHDLQAFIDNTGASVGLTLDTGHAALGGIDPLDVIGHHPARVAHVHCKDVRWQTFASARDGGSSFLDGVLAGMFTVPGDGGLDYARIMRALKAIDYSGWIVIEAEQDPKLADPRTYAALGLKTLKDEAAKAGLQ</sequence>
<dbReference type="InterPro" id="IPR030823">
    <property type="entry name" value="IolE/MocC"/>
</dbReference>
<dbReference type="NCBIfam" id="TIGR04379">
    <property type="entry name" value="myo_inos_iolE"/>
    <property type="match status" value="1"/>
</dbReference>
<dbReference type="InterPro" id="IPR036237">
    <property type="entry name" value="Xyl_isomerase-like_sf"/>
</dbReference>
<accession>A0A286D6L7</accession>
<evidence type="ECO:0000259" key="1">
    <source>
        <dbReference type="Pfam" id="PF01261"/>
    </source>
</evidence>
<feature type="domain" description="Xylose isomerase-like TIM barrel" evidence="1">
    <location>
        <begin position="33"/>
        <end position="288"/>
    </location>
</feature>
<dbReference type="PANTHER" id="PTHR12110:SF41">
    <property type="entry name" value="INOSOSE DEHYDRATASE"/>
    <property type="match status" value="1"/>
</dbReference>
<dbReference type="InterPro" id="IPR050312">
    <property type="entry name" value="IolE/XylAMocC-like"/>
</dbReference>
<dbReference type="PANTHER" id="PTHR12110">
    <property type="entry name" value="HYDROXYPYRUVATE ISOMERASE"/>
    <property type="match status" value="1"/>
</dbReference>
<dbReference type="EMBL" id="OCND01000003">
    <property type="protein sequence ID" value="SOD54298.1"/>
    <property type="molecule type" value="Genomic_DNA"/>
</dbReference>
<reference evidence="2 3" key="1">
    <citation type="submission" date="2017-09" db="EMBL/GenBank/DDBJ databases">
        <authorList>
            <person name="Ehlers B."/>
            <person name="Leendertz F.H."/>
        </authorList>
    </citation>
    <scope>NUCLEOTIDE SEQUENCE [LARGE SCALE GENOMIC DNA]</scope>
    <source>
        <strain evidence="2 3">CGMCC 1.10978</strain>
    </source>
</reference>
<evidence type="ECO:0000313" key="2">
    <source>
        <dbReference type="EMBL" id="SOD54298.1"/>
    </source>
</evidence>
<dbReference type="AlphaFoldDB" id="A0A286D6L7"/>
<dbReference type="OrthoDB" id="9804047at2"/>
<dbReference type="Gene3D" id="3.20.20.150">
    <property type="entry name" value="Divalent-metal-dependent TIM barrel enzymes"/>
    <property type="match status" value="1"/>
</dbReference>